<sequence>MRFILIDGNLYKRGFSSPLLKCLNPDKANYILREVHEGSCGNHSGAQSLARKVLRQGYYWAYDGEGCLFPSAKMLTLPETHKLPAQPRCLHEDFGELVPIRHVGNGHSGKIALRNRTKRIFDSGCRLLHQVGRGRAIGENRREGSNEIHLAKHHLPIRVLWAYRTTPMESAQETPFNLVHGAEAVLPAEIGEESWRIRSYDNQRNSELRREDLDLIEENREATRRRICIYKSKMAKAYDSKVRPRKFEVGDLVLRKTENT</sequence>
<dbReference type="PANTHER" id="PTHR48475:SF2">
    <property type="entry name" value="RIBONUCLEASE H"/>
    <property type="match status" value="1"/>
</dbReference>
<proteinExistence type="predicted"/>
<organism evidence="1">
    <name type="scientific">Sesamum radiatum</name>
    <name type="common">Black benniseed</name>
    <dbReference type="NCBI Taxonomy" id="300843"/>
    <lineage>
        <taxon>Eukaryota</taxon>
        <taxon>Viridiplantae</taxon>
        <taxon>Streptophyta</taxon>
        <taxon>Embryophyta</taxon>
        <taxon>Tracheophyta</taxon>
        <taxon>Spermatophyta</taxon>
        <taxon>Magnoliopsida</taxon>
        <taxon>eudicotyledons</taxon>
        <taxon>Gunneridae</taxon>
        <taxon>Pentapetalae</taxon>
        <taxon>asterids</taxon>
        <taxon>lamiids</taxon>
        <taxon>Lamiales</taxon>
        <taxon>Pedaliaceae</taxon>
        <taxon>Sesamum</taxon>
    </lineage>
</organism>
<gene>
    <name evidence="1" type="ORF">Sradi_2943900</name>
</gene>
<reference evidence="1" key="1">
    <citation type="submission" date="2020-06" db="EMBL/GenBank/DDBJ databases">
        <authorList>
            <person name="Li T."/>
            <person name="Hu X."/>
            <person name="Zhang T."/>
            <person name="Song X."/>
            <person name="Zhang H."/>
            <person name="Dai N."/>
            <person name="Sheng W."/>
            <person name="Hou X."/>
            <person name="Wei L."/>
        </authorList>
    </citation>
    <scope>NUCLEOTIDE SEQUENCE</scope>
    <source>
        <strain evidence="1">G02</strain>
        <tissue evidence="1">Leaf</tissue>
    </source>
</reference>
<name>A0AAW2S166_SESRA</name>
<accession>A0AAW2S166</accession>
<dbReference type="PANTHER" id="PTHR48475">
    <property type="entry name" value="RIBONUCLEASE H"/>
    <property type="match status" value="1"/>
</dbReference>
<comment type="caution">
    <text evidence="1">The sequence shown here is derived from an EMBL/GenBank/DDBJ whole genome shotgun (WGS) entry which is preliminary data.</text>
</comment>
<evidence type="ECO:0000313" key="1">
    <source>
        <dbReference type="EMBL" id="KAL0385496.1"/>
    </source>
</evidence>
<dbReference type="AlphaFoldDB" id="A0AAW2S166"/>
<reference evidence="1" key="2">
    <citation type="journal article" date="2024" name="Plant">
        <title>Genomic evolution and insights into agronomic trait innovations of Sesamum species.</title>
        <authorList>
            <person name="Miao H."/>
            <person name="Wang L."/>
            <person name="Qu L."/>
            <person name="Liu H."/>
            <person name="Sun Y."/>
            <person name="Le M."/>
            <person name="Wang Q."/>
            <person name="Wei S."/>
            <person name="Zheng Y."/>
            <person name="Lin W."/>
            <person name="Duan Y."/>
            <person name="Cao H."/>
            <person name="Xiong S."/>
            <person name="Wang X."/>
            <person name="Wei L."/>
            <person name="Li C."/>
            <person name="Ma Q."/>
            <person name="Ju M."/>
            <person name="Zhao R."/>
            <person name="Li G."/>
            <person name="Mu C."/>
            <person name="Tian Q."/>
            <person name="Mei H."/>
            <person name="Zhang T."/>
            <person name="Gao T."/>
            <person name="Zhang H."/>
        </authorList>
    </citation>
    <scope>NUCLEOTIDE SEQUENCE</scope>
    <source>
        <strain evidence="1">G02</strain>
    </source>
</reference>
<dbReference type="Gene3D" id="1.10.340.70">
    <property type="match status" value="1"/>
</dbReference>
<protein>
    <submittedName>
        <fullName evidence="1">Uncharacterized protein</fullName>
    </submittedName>
</protein>
<dbReference type="EMBL" id="JACGWJ010000012">
    <property type="protein sequence ID" value="KAL0385496.1"/>
    <property type="molecule type" value="Genomic_DNA"/>
</dbReference>